<feature type="compositionally biased region" description="Low complexity" evidence="1">
    <location>
        <begin position="193"/>
        <end position="206"/>
    </location>
</feature>
<dbReference type="Proteomes" id="UP001148018">
    <property type="component" value="Unassembled WGS sequence"/>
</dbReference>
<dbReference type="PANTHER" id="PTHR10164:SF5">
    <property type="entry name" value="ISLET CELL AUTOANTIGEN 1-LIKE PROTEIN"/>
    <property type="match status" value="1"/>
</dbReference>
<dbReference type="PANTHER" id="PTHR10164">
    <property type="entry name" value="ISLET CELL AUTOANTIGEN 1"/>
    <property type="match status" value="1"/>
</dbReference>
<evidence type="ECO:0000313" key="3">
    <source>
        <dbReference type="EMBL" id="KAJ3584114.1"/>
    </source>
</evidence>
<gene>
    <name evidence="3" type="ORF">NHX12_014610</name>
</gene>
<name>A0A9Q0D904_9TELE</name>
<feature type="compositionally biased region" description="Pro residues" evidence="1">
    <location>
        <begin position="31"/>
        <end position="40"/>
    </location>
</feature>
<protein>
    <recommendedName>
        <fullName evidence="2">Islet cell autoantigen Ica1 C-terminal domain-containing protein</fullName>
    </recommendedName>
</protein>
<organism evidence="3 4">
    <name type="scientific">Muraenolepis orangiensis</name>
    <name type="common">Patagonian moray cod</name>
    <dbReference type="NCBI Taxonomy" id="630683"/>
    <lineage>
        <taxon>Eukaryota</taxon>
        <taxon>Metazoa</taxon>
        <taxon>Chordata</taxon>
        <taxon>Craniata</taxon>
        <taxon>Vertebrata</taxon>
        <taxon>Euteleostomi</taxon>
        <taxon>Actinopterygii</taxon>
        <taxon>Neopterygii</taxon>
        <taxon>Teleostei</taxon>
        <taxon>Neoteleostei</taxon>
        <taxon>Acanthomorphata</taxon>
        <taxon>Zeiogadaria</taxon>
        <taxon>Gadariae</taxon>
        <taxon>Gadiformes</taxon>
        <taxon>Muraenolepidoidei</taxon>
        <taxon>Muraenolepididae</taxon>
        <taxon>Muraenolepis</taxon>
    </lineage>
</organism>
<dbReference type="SMART" id="SM01237">
    <property type="entry name" value="ICA69"/>
    <property type="match status" value="1"/>
</dbReference>
<reference evidence="3" key="1">
    <citation type="submission" date="2022-07" db="EMBL/GenBank/DDBJ databases">
        <title>Chromosome-level genome of Muraenolepis orangiensis.</title>
        <authorList>
            <person name="Kim J."/>
        </authorList>
    </citation>
    <scope>NUCLEOTIDE SEQUENCE</scope>
    <source>
        <strain evidence="3">KU_S4_2022</strain>
        <tissue evidence="3">Muscle</tissue>
    </source>
</reference>
<dbReference type="GO" id="GO:0005794">
    <property type="term" value="C:Golgi apparatus"/>
    <property type="evidence" value="ECO:0007669"/>
    <property type="project" value="TreeGrafter"/>
</dbReference>
<dbReference type="GO" id="GO:0051049">
    <property type="term" value="P:regulation of transport"/>
    <property type="evidence" value="ECO:0007669"/>
    <property type="project" value="TreeGrafter"/>
</dbReference>
<feature type="domain" description="Islet cell autoantigen Ica1 C-terminal" evidence="2">
    <location>
        <begin position="7"/>
        <end position="238"/>
    </location>
</feature>
<dbReference type="AlphaFoldDB" id="A0A9Q0D904"/>
<dbReference type="InterPro" id="IPR006723">
    <property type="entry name" value="Islet_autoAg_Ica1_C"/>
</dbReference>
<dbReference type="InterPro" id="IPR024114">
    <property type="entry name" value="Islet_autoAg_Ica1/Ica1-like"/>
</dbReference>
<sequence length="238" mass="24235">MLSSADLGRDELALSGGHVSQSPWSQDHGPWGPPYRPPAPADDQGEFGDFHSGVPPQTAGGDLLAGGPFLQRPSTLPGELEEDEEDARQRGDMAFLKDLLSPGPGAGANEFSQEWQDAFGLFDGPAPNVGAAAGGGDGAFLGSAGPGGPPSLAGHAQSPQTQGFLPSQLLDHSLGSTAPPLQPPPLCGPEQTPAPSSTPSAPSGGSKDMSAWFNLFADLDPLSNPDAIGRSEDELLNA</sequence>
<dbReference type="OrthoDB" id="2126778at2759"/>
<accession>A0A9Q0D904</accession>
<dbReference type="EMBL" id="JANIIK010000119">
    <property type="protein sequence ID" value="KAJ3584114.1"/>
    <property type="molecule type" value="Genomic_DNA"/>
</dbReference>
<evidence type="ECO:0000259" key="2">
    <source>
        <dbReference type="SMART" id="SM01237"/>
    </source>
</evidence>
<proteinExistence type="predicted"/>
<comment type="caution">
    <text evidence="3">The sequence shown here is derived from an EMBL/GenBank/DDBJ whole genome shotgun (WGS) entry which is preliminary data.</text>
</comment>
<evidence type="ECO:0000313" key="4">
    <source>
        <dbReference type="Proteomes" id="UP001148018"/>
    </source>
</evidence>
<feature type="region of interest" description="Disordered" evidence="1">
    <location>
        <begin position="1"/>
        <end position="209"/>
    </location>
</feature>
<evidence type="ECO:0000256" key="1">
    <source>
        <dbReference type="SAM" id="MobiDB-lite"/>
    </source>
</evidence>
<dbReference type="Pfam" id="PF04629">
    <property type="entry name" value="ICA69"/>
    <property type="match status" value="1"/>
</dbReference>
<keyword evidence="4" id="KW-1185">Reference proteome</keyword>